<proteinExistence type="predicted"/>
<sequence length="63" mass="7595">MNENKTPESQLRASENWTNKNKERKQYINRRSVAKRFIQNDATMEDLDMLLDIIEQKKKSPRN</sequence>
<feature type="region of interest" description="Disordered" evidence="1">
    <location>
        <begin position="1"/>
        <end position="23"/>
    </location>
</feature>
<gene>
    <name evidence="2" type="ORF">DFP96_11150</name>
</gene>
<feature type="compositionally biased region" description="Polar residues" evidence="1">
    <location>
        <begin position="1"/>
        <end position="19"/>
    </location>
</feature>
<accession>A0A4R6ZIC0</accession>
<keyword evidence="3" id="KW-1185">Reference proteome</keyword>
<name>A0A4R6ZIC0_9LIST</name>
<evidence type="ECO:0000313" key="3">
    <source>
        <dbReference type="Proteomes" id="UP000295558"/>
    </source>
</evidence>
<organism evidence="2 3">
    <name type="scientific">Listeria rocourtiae</name>
    <dbReference type="NCBI Taxonomy" id="647910"/>
    <lineage>
        <taxon>Bacteria</taxon>
        <taxon>Bacillati</taxon>
        <taxon>Bacillota</taxon>
        <taxon>Bacilli</taxon>
        <taxon>Bacillales</taxon>
        <taxon>Listeriaceae</taxon>
        <taxon>Listeria</taxon>
    </lineage>
</organism>
<dbReference type="EMBL" id="SNZK01000011">
    <property type="protein sequence ID" value="TDR51744.1"/>
    <property type="molecule type" value="Genomic_DNA"/>
</dbReference>
<dbReference type="RefSeq" id="WP_133620931.1">
    <property type="nucleotide sequence ID" value="NZ_SNZK01000011.1"/>
</dbReference>
<evidence type="ECO:0000313" key="2">
    <source>
        <dbReference type="EMBL" id="TDR51744.1"/>
    </source>
</evidence>
<dbReference type="AlphaFoldDB" id="A0A4R6ZIC0"/>
<reference evidence="2 3" key="1">
    <citation type="submission" date="2019-03" db="EMBL/GenBank/DDBJ databases">
        <title>Genomic Encyclopedia of Type Strains, Phase III (KMG-III): the genomes of soil and plant-associated and newly described type strains.</title>
        <authorList>
            <person name="Whitman W."/>
        </authorList>
    </citation>
    <scope>NUCLEOTIDE SEQUENCE [LARGE SCALE GENOMIC DNA]</scope>
    <source>
        <strain evidence="2 3">CECT 7972</strain>
    </source>
</reference>
<comment type="caution">
    <text evidence="2">The sequence shown here is derived from an EMBL/GenBank/DDBJ whole genome shotgun (WGS) entry which is preliminary data.</text>
</comment>
<protein>
    <submittedName>
        <fullName evidence="2">Uncharacterized protein</fullName>
    </submittedName>
</protein>
<dbReference type="Proteomes" id="UP000295558">
    <property type="component" value="Unassembled WGS sequence"/>
</dbReference>
<evidence type="ECO:0000256" key="1">
    <source>
        <dbReference type="SAM" id="MobiDB-lite"/>
    </source>
</evidence>
<dbReference type="OrthoDB" id="1699217at2"/>